<dbReference type="PANTHER" id="PTHR47649:SF1">
    <property type="entry name" value="RIBONUCLEASE D"/>
    <property type="match status" value="1"/>
</dbReference>
<dbReference type="SMART" id="SM00474">
    <property type="entry name" value="35EXOc"/>
    <property type="match status" value="1"/>
</dbReference>
<dbReference type="PROSITE" id="PS50967">
    <property type="entry name" value="HRDC"/>
    <property type="match status" value="1"/>
</dbReference>
<comment type="subcellular location">
    <subcellularLocation>
        <location evidence="6">Cytoplasm</location>
    </subcellularLocation>
</comment>
<dbReference type="EMBL" id="OMKW01000002">
    <property type="protein sequence ID" value="SPF29535.1"/>
    <property type="molecule type" value="Genomic_DNA"/>
</dbReference>
<dbReference type="InterPro" id="IPR002121">
    <property type="entry name" value="HRDC_dom"/>
</dbReference>
<keyword evidence="5 6" id="KW-0269">Exonuclease</keyword>
<dbReference type="RefSeq" id="WP_108782223.1">
    <property type="nucleotide sequence ID" value="NZ_OMKW01000002.1"/>
</dbReference>
<dbReference type="InterPro" id="IPR010997">
    <property type="entry name" value="HRDC-like_sf"/>
</dbReference>
<dbReference type="Proteomes" id="UP000244932">
    <property type="component" value="Unassembled WGS sequence"/>
</dbReference>
<dbReference type="Gene3D" id="1.10.150.80">
    <property type="entry name" value="HRDC domain"/>
    <property type="match status" value="1"/>
</dbReference>
<evidence type="ECO:0000256" key="3">
    <source>
        <dbReference type="ARBA" id="ARBA00022722"/>
    </source>
</evidence>
<dbReference type="Gene3D" id="3.30.420.10">
    <property type="entry name" value="Ribonuclease H-like superfamily/Ribonuclease H"/>
    <property type="match status" value="1"/>
</dbReference>
<sequence length="386" mass="42862">MREIKTTEDLATFCDEARAHPFVTIDTEFLRERTYYSQLCLIQMAYPGDGEGDAALIDALAPDLSLEPLYNLFRDTRVVKVFHAARQDLEIFVNKAGVLPDPLFDTQVAAMVCGYGEQVGYETLVRSVCKAQIDKSSRFTDWAQRPLSQKQKDYALADVTFLRDIYNKLAAELEKSGRASWVREELGVLTSTDTYIIKPEDAWKRLKTRTNSARFLGIARALAEWREREAQTRDIPRNRLMKDDALLELAANKPTTIEALGKSRLLLREARKGRTAEAIVAVVAEAMALPESALPKVPRQKNNAQVSPALMDLLRVLLKAKSEQAGVAQKLIATTAELEAWAQGAPEGAKLRNGWRAEIFGNDAAALRDGKLALTLGKSGVKAIDV</sequence>
<dbReference type="GO" id="GO:0000166">
    <property type="term" value="F:nucleotide binding"/>
    <property type="evidence" value="ECO:0007669"/>
    <property type="project" value="InterPro"/>
</dbReference>
<dbReference type="SMART" id="SM00341">
    <property type="entry name" value="HRDC"/>
    <property type="match status" value="1"/>
</dbReference>
<dbReference type="SUPFAM" id="SSF53098">
    <property type="entry name" value="Ribonuclease H-like"/>
    <property type="match status" value="1"/>
</dbReference>
<dbReference type="InterPro" id="IPR036397">
    <property type="entry name" value="RNaseH_sf"/>
</dbReference>
<accession>A0A2R8ABT0</accession>
<gene>
    <name evidence="8" type="primary">rnd_2</name>
    <name evidence="6" type="synonym">rnd</name>
    <name evidence="8" type="ORF">POI8812_01846</name>
</gene>
<dbReference type="AlphaFoldDB" id="A0A2R8ABT0"/>
<evidence type="ECO:0000313" key="9">
    <source>
        <dbReference type="Proteomes" id="UP000244932"/>
    </source>
</evidence>
<dbReference type="CDD" id="cd06142">
    <property type="entry name" value="RNaseD_exo"/>
    <property type="match status" value="1"/>
</dbReference>
<dbReference type="GO" id="GO:0003676">
    <property type="term" value="F:nucleic acid binding"/>
    <property type="evidence" value="ECO:0007669"/>
    <property type="project" value="InterPro"/>
</dbReference>
<dbReference type="GO" id="GO:0033890">
    <property type="term" value="F:ribonuclease D activity"/>
    <property type="evidence" value="ECO:0007669"/>
    <property type="project" value="UniProtKB-UniRule"/>
</dbReference>
<dbReference type="GO" id="GO:0042780">
    <property type="term" value="P:tRNA 3'-end processing"/>
    <property type="evidence" value="ECO:0007669"/>
    <property type="project" value="UniProtKB-UniRule"/>
</dbReference>
<keyword evidence="1 6" id="KW-0963">Cytoplasm</keyword>
<dbReference type="InterPro" id="IPR006292">
    <property type="entry name" value="RNase_D"/>
</dbReference>
<evidence type="ECO:0000256" key="4">
    <source>
        <dbReference type="ARBA" id="ARBA00022801"/>
    </source>
</evidence>
<evidence type="ECO:0000313" key="8">
    <source>
        <dbReference type="EMBL" id="SPF29535.1"/>
    </source>
</evidence>
<dbReference type="InterPro" id="IPR002562">
    <property type="entry name" value="3'-5'_exonuclease_dom"/>
</dbReference>
<evidence type="ECO:0000256" key="5">
    <source>
        <dbReference type="ARBA" id="ARBA00022839"/>
    </source>
</evidence>
<dbReference type="GO" id="GO:0005737">
    <property type="term" value="C:cytoplasm"/>
    <property type="evidence" value="ECO:0007669"/>
    <property type="project" value="UniProtKB-SubCell"/>
</dbReference>
<dbReference type="HAMAP" id="MF_01899">
    <property type="entry name" value="RNase_D"/>
    <property type="match status" value="1"/>
</dbReference>
<dbReference type="InterPro" id="IPR051086">
    <property type="entry name" value="RNase_D-like"/>
</dbReference>
<keyword evidence="2 6" id="KW-0819">tRNA processing</keyword>
<dbReference type="InterPro" id="IPR044876">
    <property type="entry name" value="HRDC_dom_sf"/>
</dbReference>
<organism evidence="8 9">
    <name type="scientific">Pontivivens insulae</name>
    <dbReference type="NCBI Taxonomy" id="1639689"/>
    <lineage>
        <taxon>Bacteria</taxon>
        <taxon>Pseudomonadati</taxon>
        <taxon>Pseudomonadota</taxon>
        <taxon>Alphaproteobacteria</taxon>
        <taxon>Rhodobacterales</taxon>
        <taxon>Paracoccaceae</taxon>
        <taxon>Pontivivens</taxon>
    </lineage>
</organism>
<dbReference type="InterPro" id="IPR012337">
    <property type="entry name" value="RNaseH-like_sf"/>
</dbReference>
<dbReference type="GO" id="GO:0008408">
    <property type="term" value="F:3'-5' exonuclease activity"/>
    <property type="evidence" value="ECO:0007669"/>
    <property type="project" value="InterPro"/>
</dbReference>
<dbReference type="EC" id="3.1.13.5" evidence="6"/>
<evidence type="ECO:0000259" key="7">
    <source>
        <dbReference type="PROSITE" id="PS50967"/>
    </source>
</evidence>
<proteinExistence type="inferred from homology"/>
<comment type="function">
    <text evidence="6">Exonuclease involved in the 3' processing of various precursor tRNAs. Initiates hydrolysis at the 3'-terminus of an RNA molecule and releases 5'-mononucleotides.</text>
</comment>
<name>A0A2R8ABT0_9RHOB</name>
<evidence type="ECO:0000256" key="6">
    <source>
        <dbReference type="HAMAP-Rule" id="MF_01899"/>
    </source>
</evidence>
<dbReference type="SUPFAM" id="SSF47819">
    <property type="entry name" value="HRDC-like"/>
    <property type="match status" value="2"/>
</dbReference>
<dbReference type="OrthoDB" id="9800549at2"/>
<dbReference type="PANTHER" id="PTHR47649">
    <property type="entry name" value="RIBONUCLEASE D"/>
    <property type="match status" value="1"/>
</dbReference>
<keyword evidence="4 6" id="KW-0378">Hydrolase</keyword>
<comment type="cofactor">
    <cofactor evidence="6">
        <name>a divalent metal cation</name>
        <dbReference type="ChEBI" id="CHEBI:60240"/>
    </cofactor>
</comment>
<keyword evidence="9" id="KW-1185">Reference proteome</keyword>
<feature type="domain" description="HRDC" evidence="7">
    <location>
        <begin position="212"/>
        <end position="293"/>
    </location>
</feature>
<comment type="catalytic activity">
    <reaction evidence="6">
        <text>Exonucleolytic cleavage that removes extra residues from the 3'-terminus of tRNA to produce 5'-mononucleotides.</text>
        <dbReference type="EC" id="3.1.13.5"/>
    </reaction>
</comment>
<evidence type="ECO:0000256" key="1">
    <source>
        <dbReference type="ARBA" id="ARBA00022490"/>
    </source>
</evidence>
<dbReference type="NCBIfam" id="TIGR01388">
    <property type="entry name" value="rnd"/>
    <property type="match status" value="1"/>
</dbReference>
<reference evidence="8 9" key="1">
    <citation type="submission" date="2018-03" db="EMBL/GenBank/DDBJ databases">
        <authorList>
            <person name="Keele B.F."/>
        </authorList>
    </citation>
    <scope>NUCLEOTIDE SEQUENCE [LARGE SCALE GENOMIC DNA]</scope>
    <source>
        <strain evidence="8 9">CeCT 8812</strain>
    </source>
</reference>
<dbReference type="Pfam" id="PF00570">
    <property type="entry name" value="HRDC"/>
    <property type="match status" value="1"/>
</dbReference>
<keyword evidence="3 6" id="KW-0540">Nuclease</keyword>
<evidence type="ECO:0000256" key="2">
    <source>
        <dbReference type="ARBA" id="ARBA00022694"/>
    </source>
</evidence>
<protein>
    <recommendedName>
        <fullName evidence="6">Ribonuclease D</fullName>
        <shortName evidence="6">RNase D</shortName>
        <ecNumber evidence="6">3.1.13.5</ecNumber>
    </recommendedName>
</protein>
<dbReference type="Pfam" id="PF01612">
    <property type="entry name" value="DNA_pol_A_exo1"/>
    <property type="match status" value="1"/>
</dbReference>
<comment type="similarity">
    <text evidence="6">Belongs to the RNase D family.</text>
</comment>